<protein>
    <submittedName>
        <fullName evidence="2">CinA family protein</fullName>
    </submittedName>
</protein>
<organism evidence="2 3">
    <name type="scientific">Pararoseomonas baculiformis</name>
    <dbReference type="NCBI Taxonomy" id="2820812"/>
    <lineage>
        <taxon>Bacteria</taxon>
        <taxon>Pseudomonadati</taxon>
        <taxon>Pseudomonadota</taxon>
        <taxon>Alphaproteobacteria</taxon>
        <taxon>Acetobacterales</taxon>
        <taxon>Acetobacteraceae</taxon>
        <taxon>Pararoseomonas</taxon>
    </lineage>
</organism>
<dbReference type="InterPro" id="IPR008136">
    <property type="entry name" value="CinA_C"/>
</dbReference>
<dbReference type="RefSeq" id="WP_209381669.1">
    <property type="nucleotide sequence ID" value="NZ_JAGIZB010000034.1"/>
</dbReference>
<gene>
    <name evidence="2" type="ORF">J8J14_21800</name>
</gene>
<comment type="caution">
    <text evidence="2">The sequence shown here is derived from an EMBL/GenBank/DDBJ whole genome shotgun (WGS) entry which is preliminary data.</text>
</comment>
<accession>A0ABS4AME7</accession>
<evidence type="ECO:0000313" key="2">
    <source>
        <dbReference type="EMBL" id="MBP0447399.1"/>
    </source>
</evidence>
<reference evidence="2 3" key="1">
    <citation type="submission" date="2021-03" db="EMBL/GenBank/DDBJ databases">
        <authorList>
            <person name="So Y."/>
        </authorList>
    </citation>
    <scope>NUCLEOTIDE SEQUENCE [LARGE SCALE GENOMIC DNA]</scope>
    <source>
        <strain evidence="2 3">SSH11</strain>
    </source>
</reference>
<evidence type="ECO:0000313" key="3">
    <source>
        <dbReference type="Proteomes" id="UP000681594"/>
    </source>
</evidence>
<dbReference type="Gene3D" id="3.90.950.20">
    <property type="entry name" value="CinA-like"/>
    <property type="match status" value="1"/>
</dbReference>
<keyword evidence="3" id="KW-1185">Reference proteome</keyword>
<dbReference type="Proteomes" id="UP000681594">
    <property type="component" value="Unassembled WGS sequence"/>
</dbReference>
<name>A0ABS4AME7_9PROT</name>
<dbReference type="InterPro" id="IPR036653">
    <property type="entry name" value="CinA-like_C"/>
</dbReference>
<proteinExistence type="predicted"/>
<dbReference type="EMBL" id="JAGIZB010000034">
    <property type="protein sequence ID" value="MBP0447399.1"/>
    <property type="molecule type" value="Genomic_DNA"/>
</dbReference>
<sequence length="314" mass="33916">MPIELRHLVFTQAEIIDAISLVLRSRGQVIPSGEVKFAQAVGGQGDTPLLFRMVLQADRVAVNQAAGVEYKLQLTSAELAAVLIVYCKSRSIPIPAGSTKAIQNFSGQIALTITSNTNNKESLDRLLQKAGNLSDCETNSIDKQDQSTADLARRLGGLLKKRGETIAFLETTSSGMASATMQLSPETGTSCLGSVVVHSERCSNILLAITAKDLAWMQTSPAVYATLLARKTREHFGASWGVVQMIEGEFFVPRAGYRADRSWIAVSGPEEIVRETDKAPKEPFAQMLHYARTLLGVVPSTLEASSQHVKNIAS</sequence>
<dbReference type="SUPFAM" id="SSF142433">
    <property type="entry name" value="CinA-like"/>
    <property type="match status" value="1"/>
</dbReference>
<dbReference type="Pfam" id="PF02464">
    <property type="entry name" value="CinA"/>
    <property type="match status" value="1"/>
</dbReference>
<evidence type="ECO:0000259" key="1">
    <source>
        <dbReference type="Pfam" id="PF02464"/>
    </source>
</evidence>
<feature type="domain" description="CinA C-terminal" evidence="1">
    <location>
        <begin position="150"/>
        <end position="242"/>
    </location>
</feature>